<name>A0A5Q0TL61_9VIBR</name>
<organism evidence="1 2">
    <name type="scientific">Vibrio algicola</name>
    <dbReference type="NCBI Taxonomy" id="2662262"/>
    <lineage>
        <taxon>Bacteria</taxon>
        <taxon>Pseudomonadati</taxon>
        <taxon>Pseudomonadota</taxon>
        <taxon>Gammaproteobacteria</taxon>
        <taxon>Vibrionales</taxon>
        <taxon>Vibrionaceae</taxon>
        <taxon>Vibrio</taxon>
    </lineage>
</organism>
<sequence length="159" mass="17870">MPISSLKEAIESQIEINQFLSKNGIRDLVGDYGEFLVLEALGGEKQTAVTQGFDIKNKKFGKIEVKTRKYELKQDGSIKKENRAVGFKGKEEQFDWLAHIVLDVNFKVVKACLAVYAEVWPEVQRTKDKIGFATSSKLESSIDITLKIQDAQMSLNKGI</sequence>
<dbReference type="AlphaFoldDB" id="A0A5Q0TL61"/>
<dbReference type="EMBL" id="CP045700">
    <property type="protein sequence ID" value="QGA66835.1"/>
    <property type="molecule type" value="Genomic_DNA"/>
</dbReference>
<keyword evidence="2" id="KW-1185">Reference proteome</keyword>
<accession>A0A5Q0TL61</accession>
<protein>
    <submittedName>
        <fullName evidence="1">Uncharacterized protein</fullName>
    </submittedName>
</protein>
<gene>
    <name evidence="1" type="ORF">GFB47_15750</name>
</gene>
<dbReference type="Proteomes" id="UP000348942">
    <property type="component" value="Chromosome 2"/>
</dbReference>
<evidence type="ECO:0000313" key="2">
    <source>
        <dbReference type="Proteomes" id="UP000348942"/>
    </source>
</evidence>
<reference evidence="1 2" key="1">
    <citation type="submission" date="2019-10" db="EMBL/GenBank/DDBJ databases">
        <title>Vibrio sp. nov., isolated from Coralline algae surface.</title>
        <authorList>
            <person name="Geng Y."/>
            <person name="Zhang X."/>
        </authorList>
    </citation>
    <scope>NUCLEOTIDE SEQUENCE [LARGE SCALE GENOMIC DNA]</scope>
    <source>
        <strain evidence="1 2">SM1977</strain>
    </source>
</reference>
<dbReference type="RefSeq" id="WP_153448924.1">
    <property type="nucleotide sequence ID" value="NZ_CP045700.1"/>
</dbReference>
<evidence type="ECO:0000313" key="1">
    <source>
        <dbReference type="EMBL" id="QGA66835.1"/>
    </source>
</evidence>
<proteinExistence type="predicted"/>